<keyword evidence="1" id="KW-0238">DNA-binding</keyword>
<organism evidence="3 4">
    <name type="scientific">Jatrophihabitans lederbergiae</name>
    <dbReference type="NCBI Taxonomy" id="3075547"/>
    <lineage>
        <taxon>Bacteria</taxon>
        <taxon>Bacillati</taxon>
        <taxon>Actinomycetota</taxon>
        <taxon>Actinomycetes</taxon>
        <taxon>Jatrophihabitantales</taxon>
        <taxon>Jatrophihabitantaceae</taxon>
        <taxon>Jatrophihabitans</taxon>
    </lineage>
</organism>
<evidence type="ECO:0000313" key="4">
    <source>
        <dbReference type="Proteomes" id="UP001183176"/>
    </source>
</evidence>
<gene>
    <name evidence="3" type="ORF">RM423_19175</name>
</gene>
<dbReference type="PANTHER" id="PTHR30204">
    <property type="entry name" value="REDOX-CYCLING DRUG-SENSING TRANSCRIPTIONAL ACTIVATOR SOXR"/>
    <property type="match status" value="1"/>
</dbReference>
<dbReference type="InterPro" id="IPR047057">
    <property type="entry name" value="MerR_fam"/>
</dbReference>
<dbReference type="PRINTS" id="PR00040">
    <property type="entry name" value="HTHMERR"/>
</dbReference>
<dbReference type="EMBL" id="JAVREH010000041">
    <property type="protein sequence ID" value="MDT0263507.1"/>
    <property type="molecule type" value="Genomic_DNA"/>
</dbReference>
<dbReference type="PANTHER" id="PTHR30204:SF97">
    <property type="entry name" value="MERR FAMILY REGULATORY PROTEIN"/>
    <property type="match status" value="1"/>
</dbReference>
<feature type="domain" description="HTH merR-type" evidence="2">
    <location>
        <begin position="25"/>
        <end position="93"/>
    </location>
</feature>
<dbReference type="SMART" id="SM00422">
    <property type="entry name" value="HTH_MERR"/>
    <property type="match status" value="1"/>
</dbReference>
<dbReference type="InterPro" id="IPR009061">
    <property type="entry name" value="DNA-bd_dom_put_sf"/>
</dbReference>
<dbReference type="InterPro" id="IPR000551">
    <property type="entry name" value="MerR-type_HTH_dom"/>
</dbReference>
<dbReference type="PROSITE" id="PS00552">
    <property type="entry name" value="HTH_MERR_1"/>
    <property type="match status" value="1"/>
</dbReference>
<evidence type="ECO:0000313" key="3">
    <source>
        <dbReference type="EMBL" id="MDT0263507.1"/>
    </source>
</evidence>
<reference evidence="4" key="1">
    <citation type="submission" date="2023-07" db="EMBL/GenBank/DDBJ databases">
        <title>30 novel species of actinomycetes from the DSMZ collection.</title>
        <authorList>
            <person name="Nouioui I."/>
        </authorList>
    </citation>
    <scope>NUCLEOTIDE SEQUENCE [LARGE SCALE GENOMIC DNA]</scope>
    <source>
        <strain evidence="4">DSM 44399</strain>
    </source>
</reference>
<dbReference type="Gene3D" id="1.10.1660.10">
    <property type="match status" value="1"/>
</dbReference>
<dbReference type="PROSITE" id="PS50937">
    <property type="entry name" value="HTH_MERR_2"/>
    <property type="match status" value="1"/>
</dbReference>
<proteinExistence type="predicted"/>
<evidence type="ECO:0000256" key="1">
    <source>
        <dbReference type="ARBA" id="ARBA00023125"/>
    </source>
</evidence>
<dbReference type="Proteomes" id="UP001183176">
    <property type="component" value="Unassembled WGS sequence"/>
</dbReference>
<name>A0ABU2JET0_9ACTN</name>
<evidence type="ECO:0000259" key="2">
    <source>
        <dbReference type="PROSITE" id="PS50937"/>
    </source>
</evidence>
<accession>A0ABU2JET0</accession>
<sequence>MTAVATVDSAGYGDRSKLDRPNGGVMRIGELASLTGVSVRALRYYEEQHLLTASRSGAGQRLYGADDVGWVDLIQQLYAAGLSSRTILKMLPCVKEVGPQRAPHSHALLHSERARIDEQITALQRTRDTLDAVIVAAQACATLEDDLPPTTAQSMAT</sequence>
<dbReference type="SUPFAM" id="SSF46955">
    <property type="entry name" value="Putative DNA-binding domain"/>
    <property type="match status" value="1"/>
</dbReference>
<protein>
    <submittedName>
        <fullName evidence="3">MerR family transcriptional regulator</fullName>
    </submittedName>
</protein>
<dbReference type="RefSeq" id="WP_311424653.1">
    <property type="nucleotide sequence ID" value="NZ_JAVREH010000041.1"/>
</dbReference>
<dbReference type="Pfam" id="PF13411">
    <property type="entry name" value="MerR_1"/>
    <property type="match status" value="1"/>
</dbReference>
<keyword evidence="4" id="KW-1185">Reference proteome</keyword>
<comment type="caution">
    <text evidence="3">The sequence shown here is derived from an EMBL/GenBank/DDBJ whole genome shotgun (WGS) entry which is preliminary data.</text>
</comment>
<dbReference type="CDD" id="cd01282">
    <property type="entry name" value="HTH_MerR-like_sg3"/>
    <property type="match status" value="1"/>
</dbReference>